<dbReference type="CDD" id="cd00118">
    <property type="entry name" value="LysM"/>
    <property type="match status" value="1"/>
</dbReference>
<protein>
    <recommendedName>
        <fullName evidence="4">Chitin-binding type-1 domain-containing protein</fullName>
    </recommendedName>
</protein>
<dbReference type="Gene3D" id="3.10.350.10">
    <property type="entry name" value="LysM domain"/>
    <property type="match status" value="1"/>
</dbReference>
<evidence type="ECO:0000256" key="2">
    <source>
        <dbReference type="PROSITE-ProRule" id="PRU00261"/>
    </source>
</evidence>
<dbReference type="PROSITE" id="PS50941">
    <property type="entry name" value="CHIT_BIND_I_2"/>
    <property type="match status" value="1"/>
</dbReference>
<feature type="disulfide bond" evidence="2">
    <location>
        <begin position="209"/>
        <end position="223"/>
    </location>
</feature>
<dbReference type="EMBL" id="MU855382">
    <property type="protein sequence ID" value="KAK3904824.1"/>
    <property type="molecule type" value="Genomic_DNA"/>
</dbReference>
<evidence type="ECO:0000313" key="5">
    <source>
        <dbReference type="EMBL" id="KAK3904824.1"/>
    </source>
</evidence>
<dbReference type="GO" id="GO:0008061">
    <property type="term" value="F:chitin binding"/>
    <property type="evidence" value="ECO:0007669"/>
    <property type="project" value="UniProtKB-UniRule"/>
</dbReference>
<gene>
    <name evidence="5" type="ORF">C8A05DRAFT_42166</name>
</gene>
<evidence type="ECO:0000259" key="4">
    <source>
        <dbReference type="PROSITE" id="PS50941"/>
    </source>
</evidence>
<dbReference type="AlphaFoldDB" id="A0AAN6MQ61"/>
<evidence type="ECO:0000256" key="3">
    <source>
        <dbReference type="SAM" id="SignalP"/>
    </source>
</evidence>
<keyword evidence="2" id="KW-1015">Disulfide bond</keyword>
<reference evidence="5" key="2">
    <citation type="submission" date="2023-05" db="EMBL/GenBank/DDBJ databases">
        <authorList>
            <consortium name="Lawrence Berkeley National Laboratory"/>
            <person name="Steindorff A."/>
            <person name="Hensen N."/>
            <person name="Bonometti L."/>
            <person name="Westerberg I."/>
            <person name="Brannstrom I.O."/>
            <person name="Guillou S."/>
            <person name="Cros-Aarteil S."/>
            <person name="Calhoun S."/>
            <person name="Haridas S."/>
            <person name="Kuo A."/>
            <person name="Mondo S."/>
            <person name="Pangilinan J."/>
            <person name="Riley R."/>
            <person name="Labutti K."/>
            <person name="Andreopoulos B."/>
            <person name="Lipzen A."/>
            <person name="Chen C."/>
            <person name="Yanf M."/>
            <person name="Daum C."/>
            <person name="Ng V."/>
            <person name="Clum A."/>
            <person name="Ohm R."/>
            <person name="Martin F."/>
            <person name="Silar P."/>
            <person name="Natvig D."/>
            <person name="Lalanne C."/>
            <person name="Gautier V."/>
            <person name="Ament-Velasquez S.L."/>
            <person name="Kruys A."/>
            <person name="Hutchinson M.I."/>
            <person name="Powell A.J."/>
            <person name="Barry K."/>
            <person name="Miller A.N."/>
            <person name="Grigoriev I.V."/>
            <person name="Debuchy R."/>
            <person name="Gladieux P."/>
            <person name="Thoren M.H."/>
            <person name="Johannesson H."/>
        </authorList>
    </citation>
    <scope>NUCLEOTIDE SEQUENCE</scope>
    <source>
        <strain evidence="5">CBS 103.79</strain>
    </source>
</reference>
<keyword evidence="3" id="KW-0732">Signal</keyword>
<feature type="signal peptide" evidence="3">
    <location>
        <begin position="1"/>
        <end position="19"/>
    </location>
</feature>
<accession>A0AAN6MQ61</accession>
<organism evidence="5 6">
    <name type="scientific">Staphylotrichum tortipilum</name>
    <dbReference type="NCBI Taxonomy" id="2831512"/>
    <lineage>
        <taxon>Eukaryota</taxon>
        <taxon>Fungi</taxon>
        <taxon>Dikarya</taxon>
        <taxon>Ascomycota</taxon>
        <taxon>Pezizomycotina</taxon>
        <taxon>Sordariomycetes</taxon>
        <taxon>Sordariomycetidae</taxon>
        <taxon>Sordariales</taxon>
        <taxon>Chaetomiaceae</taxon>
        <taxon>Staphylotrichum</taxon>
    </lineage>
</organism>
<proteinExistence type="predicted"/>
<reference evidence="5" key="1">
    <citation type="journal article" date="2023" name="Mol. Phylogenet. Evol.">
        <title>Genome-scale phylogeny and comparative genomics of the fungal order Sordariales.</title>
        <authorList>
            <person name="Hensen N."/>
            <person name="Bonometti L."/>
            <person name="Westerberg I."/>
            <person name="Brannstrom I.O."/>
            <person name="Guillou S."/>
            <person name="Cros-Aarteil S."/>
            <person name="Calhoun S."/>
            <person name="Haridas S."/>
            <person name="Kuo A."/>
            <person name="Mondo S."/>
            <person name="Pangilinan J."/>
            <person name="Riley R."/>
            <person name="LaButti K."/>
            <person name="Andreopoulos B."/>
            <person name="Lipzen A."/>
            <person name="Chen C."/>
            <person name="Yan M."/>
            <person name="Daum C."/>
            <person name="Ng V."/>
            <person name="Clum A."/>
            <person name="Steindorff A."/>
            <person name="Ohm R.A."/>
            <person name="Martin F."/>
            <person name="Silar P."/>
            <person name="Natvig D.O."/>
            <person name="Lalanne C."/>
            <person name="Gautier V."/>
            <person name="Ament-Velasquez S.L."/>
            <person name="Kruys A."/>
            <person name="Hutchinson M.I."/>
            <person name="Powell A.J."/>
            <person name="Barry K."/>
            <person name="Miller A.N."/>
            <person name="Grigoriev I.V."/>
            <person name="Debuchy R."/>
            <person name="Gladieux P."/>
            <person name="Hiltunen Thoren M."/>
            <person name="Johannesson H."/>
        </authorList>
    </citation>
    <scope>NUCLEOTIDE SEQUENCE</scope>
    <source>
        <strain evidence="5">CBS 103.79</strain>
    </source>
</reference>
<evidence type="ECO:0000256" key="1">
    <source>
        <dbReference type="ARBA" id="ARBA00022669"/>
    </source>
</evidence>
<name>A0AAN6MQ61_9PEZI</name>
<comment type="caution">
    <text evidence="5">The sequence shown here is derived from an EMBL/GenBank/DDBJ whole genome shotgun (WGS) entry which is preliminary data.</text>
</comment>
<keyword evidence="6" id="KW-1185">Reference proteome</keyword>
<sequence length="240" mass="25536">MKAFALLFTLLCALSTVVADDCRPWTWSWDVNNKRADPTAVGAFAAAASSSSTSLSKSSPSSSSSKGTPGEINCRNWGETYDGVGYWSCNQLAKDYGITIEKFWELNPQLAPDCKGIKEYSQYCVAGFVEPLRSSDGFCGPKHNNATCVGSNFGQCCNAETWKCGETEADCSPGICYEGLCPGHEVYTTDGACGYAHDYSSCAGKWGDCCSIEGKCGTGVNFCGDGKCQQGNCTGWSIPT</sequence>
<dbReference type="Proteomes" id="UP001303889">
    <property type="component" value="Unassembled WGS sequence"/>
</dbReference>
<feature type="domain" description="Chitin-binding type-1" evidence="4">
    <location>
        <begin position="190"/>
        <end position="235"/>
    </location>
</feature>
<comment type="caution">
    <text evidence="2">Lacks conserved residue(s) required for the propagation of feature annotation.</text>
</comment>
<dbReference type="InterPro" id="IPR018392">
    <property type="entry name" value="LysM"/>
</dbReference>
<keyword evidence="1 2" id="KW-0147">Chitin-binding</keyword>
<dbReference type="InterPro" id="IPR036861">
    <property type="entry name" value="Endochitinase-like_sf"/>
</dbReference>
<evidence type="ECO:0000313" key="6">
    <source>
        <dbReference type="Proteomes" id="UP001303889"/>
    </source>
</evidence>
<dbReference type="InterPro" id="IPR036779">
    <property type="entry name" value="LysM_dom_sf"/>
</dbReference>
<feature type="chain" id="PRO_5042918751" description="Chitin-binding type-1 domain-containing protein" evidence="3">
    <location>
        <begin position="20"/>
        <end position="240"/>
    </location>
</feature>
<dbReference type="Gene3D" id="3.30.60.10">
    <property type="entry name" value="Endochitinase-like"/>
    <property type="match status" value="1"/>
</dbReference>
<dbReference type="InterPro" id="IPR001002">
    <property type="entry name" value="Chitin-bd_1"/>
</dbReference>